<feature type="region of interest" description="Disordered" evidence="7">
    <location>
        <begin position="70"/>
        <end position="95"/>
    </location>
</feature>
<dbReference type="InParanoid" id="A0A1D6L675"/>
<dbReference type="PROSITE" id="PS50071">
    <property type="entry name" value="HOMEOBOX_2"/>
    <property type="match status" value="1"/>
</dbReference>
<dbReference type="SMART" id="SM01255">
    <property type="entry name" value="KNOX1"/>
    <property type="match status" value="1"/>
</dbReference>
<gene>
    <name evidence="8" type="ORF">ZEAMMB73_Zm00001d034212</name>
</gene>
<dbReference type="CDD" id="cd00086">
    <property type="entry name" value="homeodomain"/>
    <property type="match status" value="1"/>
</dbReference>
<dbReference type="SMART" id="SM00389">
    <property type="entry name" value="HOX"/>
    <property type="match status" value="1"/>
</dbReference>
<dbReference type="InterPro" id="IPR009057">
    <property type="entry name" value="Homeodomain-like_sf"/>
</dbReference>
<dbReference type="ExpressionAtlas" id="A0A1D6L675">
    <property type="expression patterns" value="baseline and differential"/>
</dbReference>
<feature type="region of interest" description="Disordered" evidence="7">
    <location>
        <begin position="1"/>
        <end position="56"/>
    </location>
</feature>
<dbReference type="AlphaFoldDB" id="A0A1D6L675"/>
<dbReference type="InterPro" id="IPR050224">
    <property type="entry name" value="TALE_homeobox"/>
</dbReference>
<dbReference type="SUPFAM" id="SSF46689">
    <property type="entry name" value="Homeodomain-like"/>
    <property type="match status" value="1"/>
</dbReference>
<keyword evidence="4 5" id="KW-0539">Nucleus</keyword>
<comment type="subcellular location">
    <subcellularLocation>
        <location evidence="1 5">Nucleus</location>
    </subcellularLocation>
</comment>
<proteinExistence type="inferred from homology"/>
<dbReference type="InterPro" id="IPR001356">
    <property type="entry name" value="HD"/>
</dbReference>
<evidence type="ECO:0000256" key="4">
    <source>
        <dbReference type="ARBA" id="ARBA00023242"/>
    </source>
</evidence>
<evidence type="ECO:0000256" key="7">
    <source>
        <dbReference type="SAM" id="MobiDB-lite"/>
    </source>
</evidence>
<dbReference type="InterPro" id="IPR017970">
    <property type="entry name" value="Homeobox_CS"/>
</dbReference>
<dbReference type="PROSITE" id="PS00027">
    <property type="entry name" value="HOMEOBOX_1"/>
    <property type="match status" value="1"/>
</dbReference>
<dbReference type="GO" id="GO:0005634">
    <property type="term" value="C:nucleus"/>
    <property type="evidence" value="ECO:0007669"/>
    <property type="project" value="UniProtKB-SubCell"/>
</dbReference>
<name>A0A1D6L675_MAIZE</name>
<dbReference type="InterPro" id="IPR005541">
    <property type="entry name" value="KNOX2"/>
</dbReference>
<dbReference type="SMR" id="A0A1D6L675"/>
<dbReference type="SMART" id="SM01188">
    <property type="entry name" value="ELK"/>
    <property type="match status" value="1"/>
</dbReference>
<dbReference type="PANTHER" id="PTHR11850">
    <property type="entry name" value="HOMEOBOX PROTEIN TRANSCRIPTION FACTORS"/>
    <property type="match status" value="1"/>
</dbReference>
<dbReference type="InterPro" id="IPR005539">
    <property type="entry name" value="ELK_dom"/>
</dbReference>
<dbReference type="Pfam" id="PF03790">
    <property type="entry name" value="KNOX1"/>
    <property type="match status" value="1"/>
</dbReference>
<feature type="DNA-binding region" description="Homeobox; TALE-type" evidence="5">
    <location>
        <begin position="378"/>
        <end position="441"/>
    </location>
</feature>
<organism evidence="8">
    <name type="scientific">Zea mays</name>
    <name type="common">Maize</name>
    <dbReference type="NCBI Taxonomy" id="4577"/>
    <lineage>
        <taxon>Eukaryota</taxon>
        <taxon>Viridiplantae</taxon>
        <taxon>Streptophyta</taxon>
        <taxon>Embryophyta</taxon>
        <taxon>Tracheophyta</taxon>
        <taxon>Spermatophyta</taxon>
        <taxon>Magnoliopsida</taxon>
        <taxon>Liliopsida</taxon>
        <taxon>Poales</taxon>
        <taxon>Poaceae</taxon>
        <taxon>PACMAD clade</taxon>
        <taxon>Panicoideae</taxon>
        <taxon>Andropogonodae</taxon>
        <taxon>Andropogoneae</taxon>
        <taxon>Tripsacinae</taxon>
        <taxon>Zea</taxon>
    </lineage>
</organism>
<evidence type="ECO:0000256" key="1">
    <source>
        <dbReference type="ARBA" id="ARBA00004123"/>
    </source>
</evidence>
<dbReference type="EMBL" id="CM007647">
    <property type="protein sequence ID" value="ONM09805.1"/>
    <property type="molecule type" value="Genomic_DNA"/>
</dbReference>
<dbReference type="Pfam" id="PF05920">
    <property type="entry name" value="Homeobox_KN"/>
    <property type="match status" value="1"/>
</dbReference>
<dbReference type="InterPro" id="IPR008422">
    <property type="entry name" value="KN_HD"/>
</dbReference>
<evidence type="ECO:0000256" key="2">
    <source>
        <dbReference type="ARBA" id="ARBA00023125"/>
    </source>
</evidence>
<dbReference type="InterPro" id="IPR005540">
    <property type="entry name" value="KNOX1"/>
</dbReference>
<evidence type="ECO:0000256" key="6">
    <source>
        <dbReference type="PROSITE-ProRule" id="PRU00559"/>
    </source>
</evidence>
<feature type="compositionally biased region" description="Gly residues" evidence="7">
    <location>
        <begin position="1"/>
        <end position="12"/>
    </location>
</feature>
<feature type="compositionally biased region" description="Low complexity" evidence="7">
    <location>
        <begin position="13"/>
        <end position="39"/>
    </location>
</feature>
<comment type="similarity">
    <text evidence="6">Belongs to the TALE/KNOX homeobox family.</text>
</comment>
<dbReference type="Pfam" id="PF03789">
    <property type="entry name" value="ELK"/>
    <property type="match status" value="1"/>
</dbReference>
<dbReference type="PROSITE" id="PS51213">
    <property type="entry name" value="ELK"/>
    <property type="match status" value="1"/>
</dbReference>
<dbReference type="SMART" id="SM01256">
    <property type="entry name" value="KNOX2"/>
    <property type="match status" value="1"/>
</dbReference>
<reference evidence="8" key="1">
    <citation type="submission" date="2015-12" db="EMBL/GenBank/DDBJ databases">
        <title>Update maize B73 reference genome by single molecule sequencing technologies.</title>
        <authorList>
            <consortium name="Maize Genome Sequencing Project"/>
            <person name="Ware D."/>
        </authorList>
    </citation>
    <scope>NUCLEOTIDE SEQUENCE [LARGE SCALE GENOMIC DNA]</scope>
    <source>
        <tissue evidence="8">Seedling</tissue>
    </source>
</reference>
<evidence type="ECO:0000256" key="5">
    <source>
        <dbReference type="PROSITE-ProRule" id="PRU00108"/>
    </source>
</evidence>
<evidence type="ECO:0000256" key="3">
    <source>
        <dbReference type="ARBA" id="ARBA00023155"/>
    </source>
</evidence>
<dbReference type="Pfam" id="PF03791">
    <property type="entry name" value="KNOX2"/>
    <property type="match status" value="1"/>
</dbReference>
<accession>A0A1D6L675</accession>
<keyword evidence="2 5" id="KW-0238">DNA-binding</keyword>
<protein>
    <submittedName>
        <fullName evidence="8">Homeobox-transcription factor 8</fullName>
    </submittedName>
</protein>
<dbReference type="Gene3D" id="1.10.10.60">
    <property type="entry name" value="Homeodomain-like"/>
    <property type="match status" value="1"/>
</dbReference>
<dbReference type="STRING" id="4577.A0A1D6L675"/>
<dbReference type="GO" id="GO:0003677">
    <property type="term" value="F:DNA binding"/>
    <property type="evidence" value="ECO:0007669"/>
    <property type="project" value="UniProtKB-UniRule"/>
</dbReference>
<keyword evidence="3 5" id="KW-0371">Homeobox</keyword>
<sequence length="484" mass="52901">MDSFGDLGGGGSSSSRAASAPFLQLPLPASTSSSAQQQQVFPPPDGPQQQHYHHSSRIPLRQLLLLADPSSAAQHSHRKADMATVQGEMSSPAADGDADAIKARIMSHPHRNKEASYSDAMDSFGDLGGGGSSSSRAASAPFLQLPLPASTSSAQQQVLFPLPDGPQQQHHHHSSRIPLRQLLLLADPSSAAQHSASHRTKDMATVQGEMSSPAVDGDADAIKARIMSHPQYSALLAAYLDCQKVGAPPDVSDRLSAMAAANLDAQPGPISRRRGPTTTRADDPELDQFMEAYCNMLVKFHEEMARPIQEATEFFNSMERQLGSTISDSNCEVAGSSEDEQDASWPEEIDPCAEDKELKHQLLRKYGGYLGGLRQEFSKRKKKGKLPKEARQKLLHWWELHYKWPYPSETEKMALAETTGLDPKQINNWFINQRKRHWKPASEDMPFAVMEGGFHVAQGTAALYMDRPAVPPFMADGGMYRLGS</sequence>
<evidence type="ECO:0000313" key="8">
    <source>
        <dbReference type="EMBL" id="ONM09805.1"/>
    </source>
</evidence>
<dbReference type="GO" id="GO:0000981">
    <property type="term" value="F:DNA-binding transcription factor activity, RNA polymerase II-specific"/>
    <property type="evidence" value="ECO:0007669"/>
    <property type="project" value="InterPro"/>
</dbReference>